<dbReference type="RefSeq" id="WP_121688379.1">
    <property type="nucleotide sequence ID" value="NZ_RCUY01000005.1"/>
</dbReference>
<protein>
    <recommendedName>
        <fullName evidence="4">CU044_5270 family protein</fullName>
    </recommendedName>
</protein>
<evidence type="ECO:0000313" key="3">
    <source>
        <dbReference type="Proteomes" id="UP000269438"/>
    </source>
</evidence>
<keyword evidence="1" id="KW-0812">Transmembrane</keyword>
<sequence>MNTTLGPDTDLIERMRARITERTDPATAPAVRRVRVLSPRRPLVWGVAAALAVTGTVVADVVFSPGQQGAEARAAQLLERAADISIRTSDPVLAPGQFLKIDDAQTTYSGPPADSPQVGHWQATNRIITYVPADGGNSWMVVRTQLPPADIVGGTEAEADAARQFASDTEADSPLHGVFTGTNGRGDYYAPTGGDFSIYPRNVDLLYTYFDLTVQGSSSHNQAIWVGVNDLLREATVPADLRAALYRVLARIPGVSVQENSVELGGRTGVAFTRVDQASMVNQREELIVDTESGQVIGTRTVLLQPEEARNIPAGTVVYSNSIHTSVVDGLPDTSTFPNID</sequence>
<evidence type="ECO:0000256" key="1">
    <source>
        <dbReference type="SAM" id="Phobius"/>
    </source>
</evidence>
<accession>A0A3L7ARX4</accession>
<dbReference type="Proteomes" id="UP000269438">
    <property type="component" value="Unassembled WGS sequence"/>
</dbReference>
<feature type="transmembrane region" description="Helical" evidence="1">
    <location>
        <begin position="42"/>
        <end position="63"/>
    </location>
</feature>
<evidence type="ECO:0008006" key="4">
    <source>
        <dbReference type="Google" id="ProtNLM"/>
    </source>
</evidence>
<reference evidence="2 3" key="1">
    <citation type="submission" date="2018-10" db="EMBL/GenBank/DDBJ databases">
        <authorList>
            <person name="Li J."/>
        </authorList>
    </citation>
    <scope>NUCLEOTIDE SEQUENCE [LARGE SCALE GENOMIC DNA]</scope>
    <source>
        <strain evidence="2 3">JCM 11654</strain>
    </source>
</reference>
<name>A0A3L7ARX4_9MICO</name>
<gene>
    <name evidence="2" type="ORF">D9V34_08490</name>
</gene>
<dbReference type="OrthoDB" id="3387554at2"/>
<keyword evidence="3" id="KW-1185">Reference proteome</keyword>
<keyword evidence="1" id="KW-1133">Transmembrane helix</keyword>
<organism evidence="2 3">
    <name type="scientific">Mycetocola lacteus</name>
    <dbReference type="NCBI Taxonomy" id="76637"/>
    <lineage>
        <taxon>Bacteria</taxon>
        <taxon>Bacillati</taxon>
        <taxon>Actinomycetota</taxon>
        <taxon>Actinomycetes</taxon>
        <taxon>Micrococcales</taxon>
        <taxon>Microbacteriaceae</taxon>
        <taxon>Mycetocola</taxon>
    </lineage>
</organism>
<dbReference type="AlphaFoldDB" id="A0A3L7ARX4"/>
<dbReference type="NCBIfam" id="NF038083">
    <property type="entry name" value="CU044_5270_fam"/>
    <property type="match status" value="1"/>
</dbReference>
<evidence type="ECO:0000313" key="2">
    <source>
        <dbReference type="EMBL" id="RLP83253.1"/>
    </source>
</evidence>
<comment type="caution">
    <text evidence="2">The sequence shown here is derived from an EMBL/GenBank/DDBJ whole genome shotgun (WGS) entry which is preliminary data.</text>
</comment>
<dbReference type="EMBL" id="RCUY01000005">
    <property type="protein sequence ID" value="RLP83253.1"/>
    <property type="molecule type" value="Genomic_DNA"/>
</dbReference>
<dbReference type="InterPro" id="IPR047789">
    <property type="entry name" value="CU044_5270-like"/>
</dbReference>
<keyword evidence="1" id="KW-0472">Membrane</keyword>
<proteinExistence type="predicted"/>